<dbReference type="STRING" id="345632.GPICK_05170"/>
<reference evidence="3 4" key="1">
    <citation type="journal article" date="2015" name="Genome Announc.">
        <title>Complete Genome of Geobacter pickeringii G13T, a Metal-Reducing Isolate from Sedimentary Kaolin Deposits.</title>
        <authorList>
            <person name="Badalamenti J.P."/>
            <person name="Bond D.R."/>
        </authorList>
    </citation>
    <scope>NUCLEOTIDE SEQUENCE [LARGE SCALE GENOMIC DNA]</scope>
    <source>
        <strain evidence="3 4">G13</strain>
    </source>
</reference>
<dbReference type="RefSeq" id="WP_039741064.1">
    <property type="nucleotide sequence ID" value="NZ_CP009788.1"/>
</dbReference>
<dbReference type="InterPro" id="IPR020591">
    <property type="entry name" value="Chromosome_initiator_DnaA-like"/>
</dbReference>
<dbReference type="AlphaFoldDB" id="A0A0B5BE90"/>
<dbReference type="InterPro" id="IPR013317">
    <property type="entry name" value="DnaA_dom"/>
</dbReference>
<proteinExistence type="inferred from homology"/>
<gene>
    <name evidence="3" type="ORF">GPICK_05170</name>
</gene>
<organism evidence="3 4">
    <name type="scientific">Geobacter pickeringii</name>
    <dbReference type="NCBI Taxonomy" id="345632"/>
    <lineage>
        <taxon>Bacteria</taxon>
        <taxon>Pseudomonadati</taxon>
        <taxon>Thermodesulfobacteriota</taxon>
        <taxon>Desulfuromonadia</taxon>
        <taxon>Geobacterales</taxon>
        <taxon>Geobacteraceae</taxon>
        <taxon>Geobacter</taxon>
    </lineage>
</organism>
<dbReference type="PANTHER" id="PTHR30050">
    <property type="entry name" value="CHROMOSOMAL REPLICATION INITIATOR PROTEIN DNAA"/>
    <property type="match status" value="1"/>
</dbReference>
<dbReference type="EMBL" id="CP009788">
    <property type="protein sequence ID" value="AJE02835.1"/>
    <property type="molecule type" value="Genomic_DNA"/>
</dbReference>
<dbReference type="Proteomes" id="UP000057609">
    <property type="component" value="Chromosome"/>
</dbReference>
<sequence length="244" mass="27492">MQLVFDFPVHEKYRFDNFVVCSGNATALQFAHRLVDPGGTENLLYLHGPSGSGKTHLLMAVGSACSTRGGLATVPCISFKDVDEIYGGEYPAEEVSLLAERFRNAPALLVDDLHLIPDQQSVRIELWQLFNDFYQAGRPIVVTGLYSPKELPHLDGHLISRLLWGLVARVDISDEDSRRLIMKKLAEDRQIILPADVIDYLLFHVRRDVPSLIEALEEIKRFAFSTKRKISVRLAREALALRIP</sequence>
<feature type="domain" description="AAA+ ATPase" evidence="2">
    <location>
        <begin position="40"/>
        <end position="169"/>
    </location>
</feature>
<dbReference type="SMART" id="SM00382">
    <property type="entry name" value="AAA"/>
    <property type="match status" value="1"/>
</dbReference>
<dbReference type="OrthoDB" id="9807019at2"/>
<dbReference type="Gene3D" id="1.10.8.60">
    <property type="match status" value="1"/>
</dbReference>
<name>A0A0B5BE90_9BACT</name>
<evidence type="ECO:0000256" key="1">
    <source>
        <dbReference type="RuleBase" id="RU004227"/>
    </source>
</evidence>
<evidence type="ECO:0000313" key="4">
    <source>
        <dbReference type="Proteomes" id="UP000057609"/>
    </source>
</evidence>
<dbReference type="Pfam" id="PF22688">
    <property type="entry name" value="Hda_lid"/>
    <property type="match status" value="1"/>
</dbReference>
<protein>
    <submittedName>
        <fullName evidence="3">DnaA regulatory inactivator Hda</fullName>
    </submittedName>
</protein>
<comment type="similarity">
    <text evidence="1">Belongs to the DnaA family.</text>
</comment>
<dbReference type="InterPro" id="IPR003593">
    <property type="entry name" value="AAA+_ATPase"/>
</dbReference>
<dbReference type="HOGENOM" id="CLU_072265_1_0_7"/>
<dbReference type="KEGG" id="gpi:GPICK_05170"/>
<dbReference type="PRINTS" id="PR00051">
    <property type="entry name" value="DNAA"/>
</dbReference>
<keyword evidence="1" id="KW-0235">DNA replication</keyword>
<dbReference type="InterPro" id="IPR055199">
    <property type="entry name" value="Hda_lid"/>
</dbReference>
<evidence type="ECO:0000313" key="3">
    <source>
        <dbReference type="EMBL" id="AJE02835.1"/>
    </source>
</evidence>
<evidence type="ECO:0000259" key="2">
    <source>
        <dbReference type="SMART" id="SM00382"/>
    </source>
</evidence>
<dbReference type="GO" id="GO:0003688">
    <property type="term" value="F:DNA replication origin binding"/>
    <property type="evidence" value="ECO:0007669"/>
    <property type="project" value="TreeGrafter"/>
</dbReference>
<dbReference type="SUPFAM" id="SSF52540">
    <property type="entry name" value="P-loop containing nucleoside triphosphate hydrolases"/>
    <property type="match status" value="1"/>
</dbReference>
<accession>A0A0B5BE90</accession>
<dbReference type="GO" id="GO:0005886">
    <property type="term" value="C:plasma membrane"/>
    <property type="evidence" value="ECO:0007669"/>
    <property type="project" value="TreeGrafter"/>
</dbReference>
<dbReference type="InterPro" id="IPR027417">
    <property type="entry name" value="P-loop_NTPase"/>
</dbReference>
<dbReference type="CDD" id="cd00009">
    <property type="entry name" value="AAA"/>
    <property type="match status" value="1"/>
</dbReference>
<keyword evidence="4" id="KW-1185">Reference proteome</keyword>
<dbReference type="Pfam" id="PF00308">
    <property type="entry name" value="Bac_DnaA"/>
    <property type="match status" value="1"/>
</dbReference>
<dbReference type="Gene3D" id="3.40.50.300">
    <property type="entry name" value="P-loop containing nucleotide triphosphate hydrolases"/>
    <property type="match status" value="1"/>
</dbReference>
<dbReference type="PANTHER" id="PTHR30050:SF2">
    <property type="entry name" value="CHROMOSOMAL REPLICATION INITIATOR PROTEIN DNAA"/>
    <property type="match status" value="1"/>
</dbReference>
<dbReference type="GO" id="GO:0006270">
    <property type="term" value="P:DNA replication initiation"/>
    <property type="evidence" value="ECO:0007669"/>
    <property type="project" value="TreeGrafter"/>
</dbReference>